<gene>
    <name evidence="1" type="ORF">MNBD_BACTEROID03-903</name>
</gene>
<accession>A0A3B0TCV3</accession>
<protein>
    <submittedName>
        <fullName evidence="1">Uncharacterized protein</fullName>
    </submittedName>
</protein>
<evidence type="ECO:0000313" key="1">
    <source>
        <dbReference type="EMBL" id="VAW11167.1"/>
    </source>
</evidence>
<reference evidence="1" key="1">
    <citation type="submission" date="2018-06" db="EMBL/GenBank/DDBJ databases">
        <authorList>
            <person name="Zhirakovskaya E."/>
        </authorList>
    </citation>
    <scope>NUCLEOTIDE SEQUENCE</scope>
</reference>
<dbReference type="EMBL" id="UOEL01000050">
    <property type="protein sequence ID" value="VAW11167.1"/>
    <property type="molecule type" value="Genomic_DNA"/>
</dbReference>
<name>A0A3B0TCV3_9ZZZZ</name>
<organism evidence="1">
    <name type="scientific">hydrothermal vent metagenome</name>
    <dbReference type="NCBI Taxonomy" id="652676"/>
    <lineage>
        <taxon>unclassified sequences</taxon>
        <taxon>metagenomes</taxon>
        <taxon>ecological metagenomes</taxon>
    </lineage>
</organism>
<dbReference type="AlphaFoldDB" id="A0A3B0TCV3"/>
<proteinExistence type="predicted"/>
<sequence length="124" mass="13322">MASDATSAVTATGALGAALCQTVCFLSLRRAPPHGQYAFPSNKVRSSQGVLVVGRNHKRKNIVVKQDATFRVEGNLTIYGDLILKDGATIEFIGSSLVVNVFGRVNKSETAEVKGDLVEVRNRF</sequence>